<dbReference type="AlphaFoldDB" id="A0A644YDS1"/>
<evidence type="ECO:0000313" key="1">
    <source>
        <dbReference type="EMBL" id="MPM26377.1"/>
    </source>
</evidence>
<organism evidence="1">
    <name type="scientific">bioreactor metagenome</name>
    <dbReference type="NCBI Taxonomy" id="1076179"/>
    <lineage>
        <taxon>unclassified sequences</taxon>
        <taxon>metagenomes</taxon>
        <taxon>ecological metagenomes</taxon>
    </lineage>
</organism>
<gene>
    <name evidence="1" type="ORF">SDC9_72878</name>
</gene>
<protein>
    <submittedName>
        <fullName evidence="1">Uncharacterized protein</fullName>
    </submittedName>
</protein>
<proteinExistence type="predicted"/>
<comment type="caution">
    <text evidence="1">The sequence shown here is derived from an EMBL/GenBank/DDBJ whole genome shotgun (WGS) entry which is preliminary data.</text>
</comment>
<name>A0A644YDS1_9ZZZZ</name>
<dbReference type="EMBL" id="VSSQ01004719">
    <property type="protein sequence ID" value="MPM26377.1"/>
    <property type="molecule type" value="Genomic_DNA"/>
</dbReference>
<reference evidence="1" key="1">
    <citation type="submission" date="2019-08" db="EMBL/GenBank/DDBJ databases">
        <authorList>
            <person name="Kucharzyk K."/>
            <person name="Murdoch R.W."/>
            <person name="Higgins S."/>
            <person name="Loffler F."/>
        </authorList>
    </citation>
    <scope>NUCLEOTIDE SEQUENCE</scope>
</reference>
<sequence length="123" mass="13455">MAIIKSMRCEGLSTRIEIADNEVIIGGYKNIPFNLIKEVRLYPILESAPSNGGCLKIVTDDNPGLPERDGHSFHIPGTDITSGMVLPNGNCFWFNCLSANMCASINKQVYDIKALIESKVPAQ</sequence>
<accession>A0A644YDS1</accession>